<evidence type="ECO:0000256" key="2">
    <source>
        <dbReference type="ARBA" id="ARBA00023125"/>
    </source>
</evidence>
<dbReference type="Pfam" id="PF12833">
    <property type="entry name" value="HTH_18"/>
    <property type="match status" value="1"/>
</dbReference>
<dbReference type="GO" id="GO:0003700">
    <property type="term" value="F:DNA-binding transcription factor activity"/>
    <property type="evidence" value="ECO:0007669"/>
    <property type="project" value="InterPro"/>
</dbReference>
<accession>A0A645D8J4</accession>
<reference evidence="5" key="1">
    <citation type="submission" date="2019-08" db="EMBL/GenBank/DDBJ databases">
        <authorList>
            <person name="Kucharzyk K."/>
            <person name="Murdoch R.W."/>
            <person name="Higgins S."/>
            <person name="Loffler F."/>
        </authorList>
    </citation>
    <scope>NUCLEOTIDE SEQUENCE</scope>
</reference>
<evidence type="ECO:0000256" key="3">
    <source>
        <dbReference type="ARBA" id="ARBA00023163"/>
    </source>
</evidence>
<dbReference type="SMART" id="SM00342">
    <property type="entry name" value="HTH_ARAC"/>
    <property type="match status" value="1"/>
</dbReference>
<name>A0A645D8J4_9ZZZZ</name>
<evidence type="ECO:0000313" key="5">
    <source>
        <dbReference type="EMBL" id="MPM85860.1"/>
    </source>
</evidence>
<keyword evidence="1" id="KW-0805">Transcription regulation</keyword>
<sequence length="93" mass="10716">MEHLSEENYSIEHLTKDLSVSRTLLHTKLKSLVGLSATEYINRVKLKEGLRLLEEGNNISEVSYITGFASPSYFSRCFKKVYGRSPRDFMRKA</sequence>
<dbReference type="InterPro" id="IPR020449">
    <property type="entry name" value="Tscrpt_reg_AraC-type_HTH"/>
</dbReference>
<dbReference type="PROSITE" id="PS01124">
    <property type="entry name" value="HTH_ARAC_FAMILY_2"/>
    <property type="match status" value="1"/>
</dbReference>
<comment type="caution">
    <text evidence="5">The sequence shown here is derived from an EMBL/GenBank/DDBJ whole genome shotgun (WGS) entry which is preliminary data.</text>
</comment>
<dbReference type="PRINTS" id="PR00032">
    <property type="entry name" value="HTHARAC"/>
</dbReference>
<protein>
    <submittedName>
        <fullName evidence="5">HTH-type transcriptional activator RhaS</fullName>
    </submittedName>
</protein>
<dbReference type="InterPro" id="IPR018062">
    <property type="entry name" value="HTH_AraC-typ_CS"/>
</dbReference>
<keyword evidence="3" id="KW-0804">Transcription</keyword>
<dbReference type="PROSITE" id="PS00041">
    <property type="entry name" value="HTH_ARAC_FAMILY_1"/>
    <property type="match status" value="1"/>
</dbReference>
<dbReference type="InterPro" id="IPR018060">
    <property type="entry name" value="HTH_AraC"/>
</dbReference>
<evidence type="ECO:0000256" key="1">
    <source>
        <dbReference type="ARBA" id="ARBA00023015"/>
    </source>
</evidence>
<organism evidence="5">
    <name type="scientific">bioreactor metagenome</name>
    <dbReference type="NCBI Taxonomy" id="1076179"/>
    <lineage>
        <taxon>unclassified sequences</taxon>
        <taxon>metagenomes</taxon>
        <taxon>ecological metagenomes</taxon>
    </lineage>
</organism>
<keyword evidence="2" id="KW-0238">DNA-binding</keyword>
<dbReference type="EMBL" id="VSSQ01034052">
    <property type="protein sequence ID" value="MPM85860.1"/>
    <property type="molecule type" value="Genomic_DNA"/>
</dbReference>
<evidence type="ECO:0000259" key="4">
    <source>
        <dbReference type="PROSITE" id="PS01124"/>
    </source>
</evidence>
<dbReference type="Gene3D" id="1.10.10.60">
    <property type="entry name" value="Homeodomain-like"/>
    <property type="match status" value="1"/>
</dbReference>
<dbReference type="PANTHER" id="PTHR43280:SF2">
    <property type="entry name" value="HTH-TYPE TRANSCRIPTIONAL REGULATOR EXSA"/>
    <property type="match status" value="1"/>
</dbReference>
<gene>
    <name evidence="5" type="primary">rhaS_103</name>
    <name evidence="5" type="ORF">SDC9_132943</name>
</gene>
<feature type="domain" description="HTH araC/xylS-type" evidence="4">
    <location>
        <begin position="1"/>
        <end position="92"/>
    </location>
</feature>
<dbReference type="PANTHER" id="PTHR43280">
    <property type="entry name" value="ARAC-FAMILY TRANSCRIPTIONAL REGULATOR"/>
    <property type="match status" value="1"/>
</dbReference>
<dbReference type="GO" id="GO:0043565">
    <property type="term" value="F:sequence-specific DNA binding"/>
    <property type="evidence" value="ECO:0007669"/>
    <property type="project" value="InterPro"/>
</dbReference>
<dbReference type="AlphaFoldDB" id="A0A645D8J4"/>
<proteinExistence type="predicted"/>
<dbReference type="SUPFAM" id="SSF46689">
    <property type="entry name" value="Homeodomain-like"/>
    <property type="match status" value="1"/>
</dbReference>
<dbReference type="InterPro" id="IPR009057">
    <property type="entry name" value="Homeodomain-like_sf"/>
</dbReference>